<evidence type="ECO:0000256" key="1">
    <source>
        <dbReference type="ARBA" id="ARBA00022679"/>
    </source>
</evidence>
<dbReference type="Proteomes" id="UP000284395">
    <property type="component" value="Unassembled WGS sequence"/>
</dbReference>
<dbReference type="EC" id="2.7.7.89" evidence="9"/>
<dbReference type="PANTHER" id="PTHR30621:SF0">
    <property type="entry name" value="BIFUNCTIONAL GLUTAMINE SYNTHETASE ADENYLYLTRANSFERASE_ADENYLYL-REMOVING ENZYME"/>
    <property type="match status" value="1"/>
</dbReference>
<dbReference type="GO" id="GO:0000820">
    <property type="term" value="P:regulation of glutamine family amino acid metabolic process"/>
    <property type="evidence" value="ECO:0007669"/>
    <property type="project" value="TreeGrafter"/>
</dbReference>
<proteinExistence type="predicted"/>
<reference evidence="9 10" key="1">
    <citation type="submission" date="2018-09" db="EMBL/GenBank/DDBJ databases">
        <title>Altererythrobacter spongiae sp. nov., isolated from a marine sponge.</title>
        <authorList>
            <person name="Zhuang L."/>
            <person name="Luo L."/>
        </authorList>
    </citation>
    <scope>NUCLEOTIDE SEQUENCE [LARGE SCALE GENOMIC DNA]</scope>
    <source>
        <strain evidence="9 10">HN-Y73</strain>
    </source>
</reference>
<dbReference type="GO" id="GO:0047388">
    <property type="term" value="F:[glutamine synthetase]-adenylyl-L-tyrosine phosphorylase activity"/>
    <property type="evidence" value="ECO:0007669"/>
    <property type="project" value="UniProtKB-EC"/>
</dbReference>
<protein>
    <submittedName>
        <fullName evidence="9">Bifunctional [glutamate--ammonia ligase]-adenylyl-L-tyrosine phosphorylase/[glutamate--ammonia-ligase] adenylyltransferase</fullName>
        <ecNumber evidence="9">2.7.7.42</ecNumber>
        <ecNumber evidence="9">2.7.7.89</ecNumber>
    </submittedName>
</protein>
<dbReference type="GO" id="GO:0005829">
    <property type="term" value="C:cytosol"/>
    <property type="evidence" value="ECO:0007669"/>
    <property type="project" value="TreeGrafter"/>
</dbReference>
<evidence type="ECO:0000259" key="8">
    <source>
        <dbReference type="Pfam" id="PF08335"/>
    </source>
</evidence>
<keyword evidence="6" id="KW-0511">Multifunctional enzyme</keyword>
<keyword evidence="4" id="KW-0067">ATP-binding</keyword>
<name>A0A420EP90_9SPHN</name>
<evidence type="ECO:0000313" key="10">
    <source>
        <dbReference type="Proteomes" id="UP000284395"/>
    </source>
</evidence>
<dbReference type="OrthoDB" id="9759366at2"/>
<dbReference type="PANTHER" id="PTHR30621">
    <property type="entry name" value="GLUTAMINE SYNTHETASE ADENYLYLTRANSFERASE"/>
    <property type="match status" value="1"/>
</dbReference>
<keyword evidence="1 9" id="KW-0808">Transferase</keyword>
<dbReference type="RefSeq" id="WP_120323694.1">
    <property type="nucleotide sequence ID" value="NZ_RAPF01000002.1"/>
</dbReference>
<dbReference type="SUPFAM" id="SSF81301">
    <property type="entry name" value="Nucleotidyltransferase"/>
    <property type="match status" value="2"/>
</dbReference>
<evidence type="ECO:0000256" key="3">
    <source>
        <dbReference type="ARBA" id="ARBA00022741"/>
    </source>
</evidence>
<feature type="domain" description="Glutamate-ammonia ligase adenylyltransferase repeated" evidence="7">
    <location>
        <begin position="53"/>
        <end position="234"/>
    </location>
</feature>
<dbReference type="Pfam" id="PF08335">
    <property type="entry name" value="GlnD_UR_UTase"/>
    <property type="match status" value="1"/>
</dbReference>
<dbReference type="InterPro" id="IPR043519">
    <property type="entry name" value="NT_sf"/>
</dbReference>
<dbReference type="Gene3D" id="3.30.460.10">
    <property type="entry name" value="Beta Polymerase, domain 2"/>
    <property type="match status" value="2"/>
</dbReference>
<dbReference type="NCBIfam" id="NF008292">
    <property type="entry name" value="PRK11072.1"/>
    <property type="match status" value="1"/>
</dbReference>
<dbReference type="GO" id="GO:0008882">
    <property type="term" value="F:[glutamate-ammonia-ligase] adenylyltransferase activity"/>
    <property type="evidence" value="ECO:0007669"/>
    <property type="project" value="UniProtKB-EC"/>
</dbReference>
<dbReference type="GO" id="GO:0016874">
    <property type="term" value="F:ligase activity"/>
    <property type="evidence" value="ECO:0007669"/>
    <property type="project" value="UniProtKB-KW"/>
</dbReference>
<dbReference type="Pfam" id="PF03710">
    <property type="entry name" value="GlnE"/>
    <property type="match status" value="2"/>
</dbReference>
<dbReference type="InterPro" id="IPR005190">
    <property type="entry name" value="GlnE_rpt_dom"/>
</dbReference>
<feature type="domain" description="Glutamate-ammonia ligase adenylyltransferase repeated" evidence="7">
    <location>
        <begin position="503"/>
        <end position="744"/>
    </location>
</feature>
<evidence type="ECO:0000256" key="6">
    <source>
        <dbReference type="ARBA" id="ARBA00023268"/>
    </source>
</evidence>
<keyword evidence="9" id="KW-0436">Ligase</keyword>
<dbReference type="EMBL" id="RAPF01000002">
    <property type="protein sequence ID" value="RKF22498.1"/>
    <property type="molecule type" value="Genomic_DNA"/>
</dbReference>
<keyword evidence="5" id="KW-0460">Magnesium</keyword>
<dbReference type="AlphaFoldDB" id="A0A420EP90"/>
<dbReference type="InterPro" id="IPR013546">
    <property type="entry name" value="PII_UdlTrfase/GS_AdlTrfase"/>
</dbReference>
<evidence type="ECO:0000259" key="7">
    <source>
        <dbReference type="Pfam" id="PF03710"/>
    </source>
</evidence>
<dbReference type="EC" id="2.7.7.42" evidence="9"/>
<dbReference type="SUPFAM" id="SSF81593">
    <property type="entry name" value="Nucleotidyltransferase substrate binding subunit/domain"/>
    <property type="match status" value="2"/>
</dbReference>
<sequence>MSYDFTSAVQRAREFSPFLSLGLDRQPELADLLEKGRGEDALQWAHRAGDGITDTSVALRKERLGLAVALAIGDLAGLFPLERVMRELSDFADRALDRAISDAIRRRVPDAEPRGFIALALGKHGAQELNYSSDIDPILLFDPETLPRRERDEPGEAAQRVARTLMETMTRQTGDGYVFRVDLRLRPASEVSPLAVSLPAALSHYESSALAWERAAFIRARASAGDMAAGQGFLDDIRPFIWRRSLDFTALEEIRRLTSRIRDHHSGPREPGPGFNVKQGRGGIREVEFFAQTYQLIHGGRRPALRQRGTRATLDALAQEELISADDAMMLGSSYDRLREIEHRLQMVYDRQTHSLPDNEEALDGVARLDGLDDGRALIEELSAITEKVAARYDRLLDRPGEEKSSLAVSVGEEGLGERVRQLGFADPETLTARIENWPETIRSLRSTEARQAFDSILPALLDAFAKAPDPAHALSRWETLLARLPSAINLFRLFEARPGLLDQVLRLLTLAPPLADELSRRPELLDALIDATALDLPGSVENLRRRMTRGERGDDYERRLDRIRQVVGEERFALGTQLVEARHDPLDIAAGLSRVAEAALQAGAEAAAEEFAQAHGRVAGADLVILGLGRLGGGALTHASDLDIVYLFSGGIGVESDGRRPLTASLYFNRLAQRVTAALSVPTAQGALYEVDTRLRPQGAQGPLSVSLDSFERYQREDAWTWEHMALTRARPLFGPEKAQQRLREIVENVLTAPRDREVLRADILHMRNEMARHKPPRGPLDAKLQRGGLIDCEFAIHYLQLRDGVALKPDLGEAILELVQGNLLPADFRSWYDSLTRLLVAARLFAPDGHVPGEVGQQAMARICGHASFDTLLKDLTKARHGVAQVWADLFGEQLEIAR</sequence>
<keyword evidence="10" id="KW-1185">Reference proteome</keyword>
<dbReference type="Gene3D" id="1.20.120.330">
    <property type="entry name" value="Nucleotidyltransferases domain 2"/>
    <property type="match status" value="2"/>
</dbReference>
<evidence type="ECO:0000256" key="2">
    <source>
        <dbReference type="ARBA" id="ARBA00022695"/>
    </source>
</evidence>
<accession>A0A420EP90</accession>
<organism evidence="9 10">
    <name type="scientific">Altericroceibacterium spongiae</name>
    <dbReference type="NCBI Taxonomy" id="2320269"/>
    <lineage>
        <taxon>Bacteria</taxon>
        <taxon>Pseudomonadati</taxon>
        <taxon>Pseudomonadota</taxon>
        <taxon>Alphaproteobacteria</taxon>
        <taxon>Sphingomonadales</taxon>
        <taxon>Erythrobacteraceae</taxon>
        <taxon>Altericroceibacterium</taxon>
    </lineage>
</organism>
<dbReference type="GO" id="GO:0005524">
    <property type="term" value="F:ATP binding"/>
    <property type="evidence" value="ECO:0007669"/>
    <property type="project" value="UniProtKB-KW"/>
</dbReference>
<evidence type="ECO:0000256" key="5">
    <source>
        <dbReference type="ARBA" id="ARBA00022842"/>
    </source>
</evidence>
<comment type="caution">
    <text evidence="9">The sequence shown here is derived from an EMBL/GenBank/DDBJ whole genome shotgun (WGS) entry which is preliminary data.</text>
</comment>
<keyword evidence="3" id="KW-0547">Nucleotide-binding</keyword>
<dbReference type="InterPro" id="IPR023057">
    <property type="entry name" value="GlnE"/>
</dbReference>
<evidence type="ECO:0000256" key="4">
    <source>
        <dbReference type="ARBA" id="ARBA00022840"/>
    </source>
</evidence>
<keyword evidence="2 9" id="KW-0548">Nucleotidyltransferase</keyword>
<feature type="domain" description="PII-uridylyltransferase/Glutamine-synthetase adenylyltransferase" evidence="8">
    <location>
        <begin position="271"/>
        <end position="392"/>
    </location>
</feature>
<dbReference type="CDD" id="cd05401">
    <property type="entry name" value="NT_GlnE_GlnD_like"/>
    <property type="match status" value="2"/>
</dbReference>
<dbReference type="Gene3D" id="1.20.120.1510">
    <property type="match status" value="1"/>
</dbReference>
<evidence type="ECO:0000313" key="9">
    <source>
        <dbReference type="EMBL" id="RKF22498.1"/>
    </source>
</evidence>
<gene>
    <name evidence="9" type="ORF">D6851_04550</name>
</gene>